<reference evidence="2" key="1">
    <citation type="submission" date="2020-01" db="EMBL/GenBank/DDBJ databases">
        <title>'Steroidobacter agaridevorans' sp. nov., agar-degrading bacteria isolated from rhizosphere soils.</title>
        <authorList>
            <person name="Ikenaga M."/>
            <person name="Kataoka M."/>
            <person name="Murouchi A."/>
            <person name="Katsuragi S."/>
            <person name="Sakai M."/>
        </authorList>
    </citation>
    <scope>NUCLEOTIDE SEQUENCE [LARGE SCALE GENOMIC DNA]</scope>
    <source>
        <strain evidence="2">YU21-B</strain>
    </source>
</reference>
<name>A0A829YGH9_9GAMM</name>
<evidence type="ECO:0008006" key="3">
    <source>
        <dbReference type="Google" id="ProtNLM"/>
    </source>
</evidence>
<proteinExistence type="predicted"/>
<dbReference type="Gene3D" id="3.40.50.150">
    <property type="entry name" value="Vaccinia Virus protein VP39"/>
    <property type="match status" value="1"/>
</dbReference>
<protein>
    <recommendedName>
        <fullName evidence="3">Methyltransferase</fullName>
    </recommendedName>
</protein>
<accession>A0A829YGH9</accession>
<dbReference type="EMBL" id="BLJN01000003">
    <property type="protein sequence ID" value="GFE81696.1"/>
    <property type="molecule type" value="Genomic_DNA"/>
</dbReference>
<organism evidence="1 2">
    <name type="scientific">Steroidobacter agaridevorans</name>
    <dbReference type="NCBI Taxonomy" id="2695856"/>
    <lineage>
        <taxon>Bacteria</taxon>
        <taxon>Pseudomonadati</taxon>
        <taxon>Pseudomonadota</taxon>
        <taxon>Gammaproteobacteria</taxon>
        <taxon>Steroidobacterales</taxon>
        <taxon>Steroidobacteraceae</taxon>
        <taxon>Steroidobacter</taxon>
    </lineage>
</organism>
<dbReference type="Proteomes" id="UP000445000">
    <property type="component" value="Unassembled WGS sequence"/>
</dbReference>
<dbReference type="SUPFAM" id="SSF53335">
    <property type="entry name" value="S-adenosyl-L-methionine-dependent methyltransferases"/>
    <property type="match status" value="1"/>
</dbReference>
<dbReference type="RefSeq" id="WP_161813308.1">
    <property type="nucleotide sequence ID" value="NZ_BLJN01000003.1"/>
</dbReference>
<sequence length="242" mass="27039">MSALSKWVESVVLRAVGPEKFGRLEYRLKPSRRASWGGPMNGQAGRLRICRDIMSALSPTAIVETGTFRGTTTEFFAQFTVPVYSVEAEPRFHYFAACRFGESSRVHLTLGDSRSFLSRLAADPTVPKHNVFFYLDAHWNADLPLAQEITTIFANWQQAVIMVDDFAVPGDSYAYDDYGPGAALNAEYLDRLNRTDMHRFYPSLRAAEESGAKRGCIVLCNDTHVRERLAGLSSLRLGDTQS</sequence>
<keyword evidence="2" id="KW-1185">Reference proteome</keyword>
<dbReference type="InterPro" id="IPR029063">
    <property type="entry name" value="SAM-dependent_MTases_sf"/>
</dbReference>
<gene>
    <name evidence="1" type="ORF">GCM10011487_36960</name>
</gene>
<evidence type="ECO:0000313" key="2">
    <source>
        <dbReference type="Proteomes" id="UP000445000"/>
    </source>
</evidence>
<evidence type="ECO:0000313" key="1">
    <source>
        <dbReference type="EMBL" id="GFE81696.1"/>
    </source>
</evidence>
<comment type="caution">
    <text evidence="1">The sequence shown here is derived from an EMBL/GenBank/DDBJ whole genome shotgun (WGS) entry which is preliminary data.</text>
</comment>
<dbReference type="AlphaFoldDB" id="A0A829YGH9"/>